<dbReference type="PANTHER" id="PTHR11579">
    <property type="entry name" value="PROTEIN-L-ISOASPARTATE O-METHYLTRANSFERASE"/>
    <property type="match status" value="1"/>
</dbReference>
<evidence type="ECO:0000259" key="7">
    <source>
        <dbReference type="SMART" id="SM00650"/>
    </source>
</evidence>
<comment type="similarity">
    <text evidence="1">Belongs to the methyltransferase superfamily. L-isoaspartyl/D-aspartyl protein methyltransferase family.</text>
</comment>
<dbReference type="EMBL" id="JBIWXY010000002">
    <property type="protein sequence ID" value="MFJ5446758.1"/>
    <property type="molecule type" value="Genomic_DNA"/>
</dbReference>
<comment type="caution">
    <text evidence="8">The sequence shown here is derived from an EMBL/GenBank/DDBJ whole genome shotgun (WGS) entry which is preliminary data.</text>
</comment>
<proteinExistence type="inferred from homology"/>
<evidence type="ECO:0000256" key="4">
    <source>
        <dbReference type="ARBA" id="ARBA00022679"/>
    </source>
</evidence>
<keyword evidence="5" id="KW-0949">S-adenosyl-L-methionine</keyword>
<dbReference type="Proteomes" id="UP001617669">
    <property type="component" value="Unassembled WGS sequence"/>
</dbReference>
<dbReference type="Gene3D" id="3.40.50.150">
    <property type="entry name" value="Vaccinia Virus protein VP39"/>
    <property type="match status" value="1"/>
</dbReference>
<dbReference type="PROSITE" id="PS01279">
    <property type="entry name" value="PCMT"/>
    <property type="match status" value="1"/>
</dbReference>
<accession>A0ABW8GN19</accession>
<feature type="domain" description="Ribosomal RNA adenine methylase transferase N-terminal" evidence="7">
    <location>
        <begin position="67"/>
        <end position="196"/>
    </location>
</feature>
<keyword evidence="4" id="KW-0808">Transferase</keyword>
<evidence type="ECO:0000256" key="3">
    <source>
        <dbReference type="ARBA" id="ARBA00022603"/>
    </source>
</evidence>
<evidence type="ECO:0000313" key="9">
    <source>
        <dbReference type="Proteomes" id="UP001617669"/>
    </source>
</evidence>
<dbReference type="CDD" id="cd02440">
    <property type="entry name" value="AdoMet_MTases"/>
    <property type="match status" value="1"/>
</dbReference>
<dbReference type="InterPro" id="IPR000682">
    <property type="entry name" value="PCMT"/>
</dbReference>
<gene>
    <name evidence="8" type="ORF">ACIKP9_11010</name>
</gene>
<dbReference type="PANTHER" id="PTHR11579:SF18">
    <property type="entry name" value="PROTEIN-L-ISOASPARTATE O-METHYLTRANSFERASE"/>
    <property type="match status" value="1"/>
</dbReference>
<evidence type="ECO:0000256" key="2">
    <source>
        <dbReference type="ARBA" id="ARBA00013346"/>
    </source>
</evidence>
<dbReference type="InterPro" id="IPR020598">
    <property type="entry name" value="rRNA_Ade_methylase_Trfase_N"/>
</dbReference>
<dbReference type="SUPFAM" id="SSF53335">
    <property type="entry name" value="S-adenosyl-L-methionine-dependent methyltransferases"/>
    <property type="match status" value="1"/>
</dbReference>
<name>A0ABW8GN19_9PROT</name>
<sequence length="218" mass="23958">MHHDVEQARFNMIEQQIRPWEVLDGTVLDLLGQVPREAFVPVQYRGLAFADIEIPLGFDQTMLSPKLEGRILQALEIQPSDKVLEIGTGSGYFTALLASLAGEVHSVEINAELSHQAQARLTEQNIHNVTLHVGDGAQGWPAQGPYDVIVFTGSLALPPQVTEQLNIGGRLFAVIGEPPVMEAIISRRISADSLRQDVIFETSLAQLENAPQPEKFSF</sequence>
<protein>
    <recommendedName>
        <fullName evidence="2">Protein-L-isoaspartate O-methyltransferase</fullName>
    </recommendedName>
    <alternativeName>
        <fullName evidence="6">Protein L-isoaspartyl methyltransferase</fullName>
    </alternativeName>
</protein>
<dbReference type="SMART" id="SM00650">
    <property type="entry name" value="rADc"/>
    <property type="match status" value="1"/>
</dbReference>
<organism evidence="8 9">
    <name type="scientific">Methylobacillus methanolivorans</name>
    <dbReference type="NCBI Taxonomy" id="1848927"/>
    <lineage>
        <taxon>Bacteria</taxon>
        <taxon>Pseudomonadati</taxon>
        <taxon>Pseudomonadota</taxon>
        <taxon>Betaproteobacteria</taxon>
        <taxon>Nitrosomonadales</taxon>
        <taxon>Methylophilaceae</taxon>
        <taxon>Methylobacillus</taxon>
    </lineage>
</organism>
<evidence type="ECO:0000256" key="6">
    <source>
        <dbReference type="ARBA" id="ARBA00030757"/>
    </source>
</evidence>
<dbReference type="RefSeq" id="WP_400883366.1">
    <property type="nucleotide sequence ID" value="NZ_JBIWXY010000002.1"/>
</dbReference>
<keyword evidence="9" id="KW-1185">Reference proteome</keyword>
<evidence type="ECO:0000256" key="1">
    <source>
        <dbReference type="ARBA" id="ARBA00005369"/>
    </source>
</evidence>
<evidence type="ECO:0000313" key="8">
    <source>
        <dbReference type="EMBL" id="MFJ5446758.1"/>
    </source>
</evidence>
<reference evidence="8 9" key="1">
    <citation type="submission" date="2024-11" db="EMBL/GenBank/DDBJ databases">
        <authorList>
            <person name="Kaparullina E.N."/>
            <person name="Delegan Y.A."/>
            <person name="Doronina N.V."/>
        </authorList>
    </citation>
    <scope>NUCLEOTIDE SEQUENCE [LARGE SCALE GENOMIC DNA]</scope>
    <source>
        <strain evidence="8 9">7sh_L</strain>
    </source>
</reference>
<dbReference type="InterPro" id="IPR029063">
    <property type="entry name" value="SAM-dependent_MTases_sf"/>
</dbReference>
<dbReference type="Pfam" id="PF01135">
    <property type="entry name" value="PCMT"/>
    <property type="match status" value="1"/>
</dbReference>
<evidence type="ECO:0000256" key="5">
    <source>
        <dbReference type="ARBA" id="ARBA00022691"/>
    </source>
</evidence>
<keyword evidence="3" id="KW-0489">Methyltransferase</keyword>